<dbReference type="PROSITE" id="PS50088">
    <property type="entry name" value="ANK_REPEAT"/>
    <property type="match status" value="2"/>
</dbReference>
<dbReference type="AlphaFoldDB" id="A0A7D9DW54"/>
<evidence type="ECO:0000313" key="4">
    <source>
        <dbReference type="EMBL" id="CAB3994811.1"/>
    </source>
</evidence>
<accession>A0A7D9DW54</accession>
<dbReference type="InterPro" id="IPR002110">
    <property type="entry name" value="Ankyrin_rpt"/>
</dbReference>
<keyword evidence="5" id="KW-1185">Reference proteome</keyword>
<comment type="caution">
    <text evidence="4">The sequence shown here is derived from an EMBL/GenBank/DDBJ whole genome shotgun (WGS) entry which is preliminary data.</text>
</comment>
<proteinExistence type="predicted"/>
<dbReference type="Gene3D" id="1.10.150.50">
    <property type="entry name" value="Transcription Factor, Ets-1"/>
    <property type="match status" value="1"/>
</dbReference>
<feature type="region of interest" description="Disordered" evidence="3">
    <location>
        <begin position="402"/>
        <end position="465"/>
    </location>
</feature>
<dbReference type="PROSITE" id="PS50297">
    <property type="entry name" value="ANK_REP_REGION"/>
    <property type="match status" value="1"/>
</dbReference>
<organism evidence="4 5">
    <name type="scientific">Paramuricea clavata</name>
    <name type="common">Red gorgonian</name>
    <name type="synonym">Violescent sea-whip</name>
    <dbReference type="NCBI Taxonomy" id="317549"/>
    <lineage>
        <taxon>Eukaryota</taxon>
        <taxon>Metazoa</taxon>
        <taxon>Cnidaria</taxon>
        <taxon>Anthozoa</taxon>
        <taxon>Octocorallia</taxon>
        <taxon>Malacalcyonacea</taxon>
        <taxon>Plexauridae</taxon>
        <taxon>Paramuricea</taxon>
    </lineage>
</organism>
<dbReference type="InterPro" id="IPR001660">
    <property type="entry name" value="SAM"/>
</dbReference>
<evidence type="ECO:0000256" key="2">
    <source>
        <dbReference type="ARBA" id="ARBA00023043"/>
    </source>
</evidence>
<protein>
    <submittedName>
        <fullName evidence="4">Ankyrin repeat and SAM domain-containing 6</fullName>
    </submittedName>
</protein>
<dbReference type="Gene3D" id="1.25.40.20">
    <property type="entry name" value="Ankyrin repeat-containing domain"/>
    <property type="match status" value="1"/>
</dbReference>
<sequence length="541" mass="60794">MYLSNISNVFMRYLLKFSNALDDLLVKNVDLIQASKEGNLIEIQELSTKSDFDVNETREDGMTPLMWAAVNDQFRVALFLITKGADVNLRDKLCGWTALMHAIHNNHKSIICILILNGANIQLESHDKTRPFDRATIVGDRQVIRILGAANNINEADGGKQNSSWAYLVKTLQECLFQDRIDMTVRYNSATKELQFLDLSDNNKQGFKISLSKKINKLQYNFNRTIHLLNKRQPAKPQTLKPVSCSHEVFSRFPANVDATSHTRSLTPGNDINPAILETSTIELTDPKKTTLLPLAGPSVNDWIGEVVSPIVPPFTPTTTLDFNTKQRELTDALFSTSPQDNEYSYGSKAKDRISPISSRRGSDQSPESSFSFSGVRSPNSSFSSGTNIRSPRYKIDAWSYSTRRSPSSSPCKTSTLQSTHSFTPKIPNKTPSKRKSNSLPRIGRSSVVPVQKSRGLTKSESDDAEKMKDWLEKLSLQQYTPILEEHEIDTDTFLTLNEADLNEIGIKQPDAQQQILGAVQQLRRRKERQPVLMKPEAWAS</sequence>
<dbReference type="SUPFAM" id="SSF48403">
    <property type="entry name" value="Ankyrin repeat"/>
    <property type="match status" value="1"/>
</dbReference>
<evidence type="ECO:0000313" key="5">
    <source>
        <dbReference type="Proteomes" id="UP001152795"/>
    </source>
</evidence>
<dbReference type="Pfam" id="PF12796">
    <property type="entry name" value="Ank_2"/>
    <property type="match status" value="1"/>
</dbReference>
<feature type="compositionally biased region" description="Polar residues" evidence="3">
    <location>
        <begin position="334"/>
        <end position="345"/>
    </location>
</feature>
<evidence type="ECO:0000256" key="1">
    <source>
        <dbReference type="ARBA" id="ARBA00022737"/>
    </source>
</evidence>
<reference evidence="4" key="1">
    <citation type="submission" date="2020-04" db="EMBL/GenBank/DDBJ databases">
        <authorList>
            <person name="Alioto T."/>
            <person name="Alioto T."/>
            <person name="Gomez Garrido J."/>
        </authorList>
    </citation>
    <scope>NUCLEOTIDE SEQUENCE</scope>
    <source>
        <strain evidence="4">A484AB</strain>
    </source>
</reference>
<dbReference type="InterPro" id="IPR050745">
    <property type="entry name" value="Multifunctional_regulatory"/>
</dbReference>
<dbReference type="Pfam" id="PF07647">
    <property type="entry name" value="SAM_2"/>
    <property type="match status" value="1"/>
</dbReference>
<dbReference type="SUPFAM" id="SSF47769">
    <property type="entry name" value="SAM/Pointed domain"/>
    <property type="match status" value="1"/>
</dbReference>
<keyword evidence="1" id="KW-0677">Repeat</keyword>
<keyword evidence="2" id="KW-0040">ANK repeat</keyword>
<feature type="region of interest" description="Disordered" evidence="3">
    <location>
        <begin position="332"/>
        <end position="389"/>
    </location>
</feature>
<dbReference type="Proteomes" id="UP001152795">
    <property type="component" value="Unassembled WGS sequence"/>
</dbReference>
<dbReference type="OrthoDB" id="539213at2759"/>
<feature type="compositionally biased region" description="Low complexity" evidence="3">
    <location>
        <begin position="402"/>
        <end position="416"/>
    </location>
</feature>
<dbReference type="InterPro" id="IPR013761">
    <property type="entry name" value="SAM/pointed_sf"/>
</dbReference>
<evidence type="ECO:0000256" key="3">
    <source>
        <dbReference type="SAM" id="MobiDB-lite"/>
    </source>
</evidence>
<feature type="compositionally biased region" description="Low complexity" evidence="3">
    <location>
        <begin position="364"/>
        <end position="386"/>
    </location>
</feature>
<dbReference type="InterPro" id="IPR036770">
    <property type="entry name" value="Ankyrin_rpt-contain_sf"/>
</dbReference>
<name>A0A7D9DW54_PARCT</name>
<dbReference type="SMART" id="SM00248">
    <property type="entry name" value="ANK"/>
    <property type="match status" value="2"/>
</dbReference>
<dbReference type="EMBL" id="CACRXK020002542">
    <property type="protein sequence ID" value="CAB3994811.1"/>
    <property type="molecule type" value="Genomic_DNA"/>
</dbReference>
<dbReference type="PANTHER" id="PTHR24189">
    <property type="entry name" value="MYOTROPHIN"/>
    <property type="match status" value="1"/>
</dbReference>
<gene>
    <name evidence="4" type="ORF">PACLA_8A063824</name>
</gene>
<dbReference type="SMART" id="SM00454">
    <property type="entry name" value="SAM"/>
    <property type="match status" value="1"/>
</dbReference>
<dbReference type="PROSITE" id="PS50105">
    <property type="entry name" value="SAM_DOMAIN"/>
    <property type="match status" value="1"/>
</dbReference>